<feature type="transmembrane region" description="Helical" evidence="7">
    <location>
        <begin position="170"/>
        <end position="188"/>
    </location>
</feature>
<comment type="caution">
    <text evidence="9">The sequence shown here is derived from an EMBL/GenBank/DDBJ whole genome shotgun (WGS) entry which is preliminary data.</text>
</comment>
<sequence>MTTSLTLPAAAAPARRALTGISLGYFMVLLDMTVLAVAEPDLAASLHASTAGLQWATTAYTIVFAALLLSAGAATDRYGAARLFRAGVAAFTAASLLSALAPALWVLVALRSVMGAAAAACVPASLALLTRLYPSPAARARAIATWAATSGAAVAAGPVAGGALVGAEGWRAVFLINVPIGLLVILLTRHVYSSSPAAPPAPAAPSPVTTAPSPQPPVTTTHGTAPSTQPVAAATEPVAAERLTAAATLRAATTAQPVTTTAQPVTTTAQPVVTAAQPVATVATAAQPDGTAAQPGGTAAQPVATVAEHVAVARPGPGGGPGGAEAGPGAGRRGVRPRIDWAAHSAAAAVLGFGSDTLITAGTGNRPHLVLAAALTAVAVVVFAALERRSPAPVLDRRLLRAPGVRPALAGGAAVSFALSGALFVLPLVLQRTYHLAALPTGLAFLPLTVPFAVNPPLTGRIVAKTGPAAPIAAGLALLALGAAAVAAAIHTGAGYAWLVVPLLVTGLGVSFALPALATAVVAAAPPGTAGTAAGILNALRQAGACAGVAAMGATLPAGAGWPLLLAALVTAAALAYFLLTIRSRR</sequence>
<feature type="transmembrane region" description="Helical" evidence="7">
    <location>
        <begin position="407"/>
        <end position="430"/>
    </location>
</feature>
<reference evidence="9" key="1">
    <citation type="journal article" date="2014" name="Int. J. Syst. Evol. Microbiol.">
        <title>Complete genome sequence of Corynebacterium casei LMG S-19264T (=DSM 44701T), isolated from a smear-ripened cheese.</title>
        <authorList>
            <consortium name="US DOE Joint Genome Institute (JGI-PGF)"/>
            <person name="Walter F."/>
            <person name="Albersmeier A."/>
            <person name="Kalinowski J."/>
            <person name="Ruckert C."/>
        </authorList>
    </citation>
    <scope>NUCLEOTIDE SEQUENCE</scope>
    <source>
        <strain evidence="9">VKM Ac-1321</strain>
    </source>
</reference>
<evidence type="ECO:0000256" key="7">
    <source>
        <dbReference type="SAM" id="Phobius"/>
    </source>
</evidence>
<evidence type="ECO:0000256" key="3">
    <source>
        <dbReference type="ARBA" id="ARBA00022692"/>
    </source>
</evidence>
<accession>A0A9W6KV15</accession>
<dbReference type="RefSeq" id="WP_271190161.1">
    <property type="nucleotide sequence ID" value="NZ_BSFP01000109.1"/>
</dbReference>
<feature type="transmembrane region" description="Helical" evidence="7">
    <location>
        <begin position="53"/>
        <end position="74"/>
    </location>
</feature>
<evidence type="ECO:0000256" key="1">
    <source>
        <dbReference type="ARBA" id="ARBA00004651"/>
    </source>
</evidence>
<feature type="transmembrane region" description="Helical" evidence="7">
    <location>
        <begin position="436"/>
        <end position="458"/>
    </location>
</feature>
<organism evidence="9 10">
    <name type="scientific">Dactylosporangium matsuzakiense</name>
    <dbReference type="NCBI Taxonomy" id="53360"/>
    <lineage>
        <taxon>Bacteria</taxon>
        <taxon>Bacillati</taxon>
        <taxon>Actinomycetota</taxon>
        <taxon>Actinomycetes</taxon>
        <taxon>Micromonosporales</taxon>
        <taxon>Micromonosporaceae</taxon>
        <taxon>Dactylosporangium</taxon>
    </lineage>
</organism>
<dbReference type="Pfam" id="PF07690">
    <property type="entry name" value="MFS_1"/>
    <property type="match status" value="2"/>
</dbReference>
<proteinExistence type="predicted"/>
<dbReference type="AlphaFoldDB" id="A0A9W6KV15"/>
<reference evidence="9" key="2">
    <citation type="submission" date="2023-01" db="EMBL/GenBank/DDBJ databases">
        <authorList>
            <person name="Sun Q."/>
            <person name="Evtushenko L."/>
        </authorList>
    </citation>
    <scope>NUCLEOTIDE SEQUENCE</scope>
    <source>
        <strain evidence="9">VKM Ac-1321</strain>
    </source>
</reference>
<feature type="transmembrane region" description="Helical" evidence="7">
    <location>
        <begin position="142"/>
        <end position="164"/>
    </location>
</feature>
<feature type="transmembrane region" description="Helical" evidence="7">
    <location>
        <begin position="562"/>
        <end position="580"/>
    </location>
</feature>
<dbReference type="Gene3D" id="1.20.1720.10">
    <property type="entry name" value="Multidrug resistance protein D"/>
    <property type="match status" value="1"/>
</dbReference>
<keyword evidence="4 7" id="KW-1133">Transmembrane helix</keyword>
<dbReference type="GO" id="GO:0005886">
    <property type="term" value="C:plasma membrane"/>
    <property type="evidence" value="ECO:0007669"/>
    <property type="project" value="UniProtKB-SubCell"/>
</dbReference>
<comment type="subcellular location">
    <subcellularLocation>
        <location evidence="1">Cell membrane</location>
        <topology evidence="1">Multi-pass membrane protein</topology>
    </subcellularLocation>
</comment>
<keyword evidence="2" id="KW-0813">Transport</keyword>
<feature type="transmembrane region" description="Helical" evidence="7">
    <location>
        <begin position="470"/>
        <end position="490"/>
    </location>
</feature>
<protein>
    <recommendedName>
        <fullName evidence="8">Major facilitator superfamily (MFS) profile domain-containing protein</fullName>
    </recommendedName>
</protein>
<evidence type="ECO:0000256" key="2">
    <source>
        <dbReference type="ARBA" id="ARBA00022448"/>
    </source>
</evidence>
<feature type="transmembrane region" description="Helical" evidence="7">
    <location>
        <begin position="113"/>
        <end position="130"/>
    </location>
</feature>
<feature type="transmembrane region" description="Helical" evidence="7">
    <location>
        <begin position="496"/>
        <end position="524"/>
    </location>
</feature>
<evidence type="ECO:0000256" key="5">
    <source>
        <dbReference type="ARBA" id="ARBA00023136"/>
    </source>
</evidence>
<name>A0A9W6KV15_9ACTN</name>
<gene>
    <name evidence="9" type="ORF">GCM10017581_094890</name>
</gene>
<dbReference type="InterPro" id="IPR011701">
    <property type="entry name" value="MFS"/>
</dbReference>
<feature type="transmembrane region" description="Helical" evidence="7">
    <location>
        <begin position="368"/>
        <end position="386"/>
    </location>
</feature>
<dbReference type="Proteomes" id="UP001143480">
    <property type="component" value="Unassembled WGS sequence"/>
</dbReference>
<dbReference type="EMBL" id="BSFP01000109">
    <property type="protein sequence ID" value="GLL07732.1"/>
    <property type="molecule type" value="Genomic_DNA"/>
</dbReference>
<evidence type="ECO:0000256" key="4">
    <source>
        <dbReference type="ARBA" id="ARBA00022989"/>
    </source>
</evidence>
<keyword evidence="10" id="KW-1185">Reference proteome</keyword>
<feature type="domain" description="Major facilitator superfamily (MFS) profile" evidence="8">
    <location>
        <begin position="17"/>
        <end position="585"/>
    </location>
</feature>
<dbReference type="InterPro" id="IPR036259">
    <property type="entry name" value="MFS_trans_sf"/>
</dbReference>
<feature type="transmembrane region" description="Helical" evidence="7">
    <location>
        <begin position="86"/>
        <end position="107"/>
    </location>
</feature>
<keyword evidence="5 7" id="KW-0472">Membrane</keyword>
<dbReference type="PANTHER" id="PTHR42718:SF9">
    <property type="entry name" value="MAJOR FACILITATOR SUPERFAMILY MULTIDRUG TRANSPORTER MFSC"/>
    <property type="match status" value="1"/>
</dbReference>
<evidence type="ECO:0000313" key="10">
    <source>
        <dbReference type="Proteomes" id="UP001143480"/>
    </source>
</evidence>
<dbReference type="PROSITE" id="PS50850">
    <property type="entry name" value="MFS"/>
    <property type="match status" value="1"/>
</dbReference>
<dbReference type="Gene3D" id="1.20.1250.20">
    <property type="entry name" value="MFS general substrate transporter like domains"/>
    <property type="match status" value="1"/>
</dbReference>
<feature type="transmembrane region" description="Helical" evidence="7">
    <location>
        <begin position="17"/>
        <end position="38"/>
    </location>
</feature>
<dbReference type="PANTHER" id="PTHR42718">
    <property type="entry name" value="MAJOR FACILITATOR SUPERFAMILY MULTIDRUG TRANSPORTER MFSC"/>
    <property type="match status" value="1"/>
</dbReference>
<dbReference type="GO" id="GO:0022857">
    <property type="term" value="F:transmembrane transporter activity"/>
    <property type="evidence" value="ECO:0007669"/>
    <property type="project" value="InterPro"/>
</dbReference>
<evidence type="ECO:0000259" key="8">
    <source>
        <dbReference type="PROSITE" id="PS50850"/>
    </source>
</evidence>
<keyword evidence="3 7" id="KW-0812">Transmembrane</keyword>
<dbReference type="SUPFAM" id="SSF103473">
    <property type="entry name" value="MFS general substrate transporter"/>
    <property type="match status" value="2"/>
</dbReference>
<evidence type="ECO:0000313" key="9">
    <source>
        <dbReference type="EMBL" id="GLL07732.1"/>
    </source>
</evidence>
<evidence type="ECO:0000256" key="6">
    <source>
        <dbReference type="SAM" id="MobiDB-lite"/>
    </source>
</evidence>
<feature type="region of interest" description="Disordered" evidence="6">
    <location>
        <begin position="196"/>
        <end position="235"/>
    </location>
</feature>
<dbReference type="InterPro" id="IPR020846">
    <property type="entry name" value="MFS_dom"/>
</dbReference>